<dbReference type="Pfam" id="PF07707">
    <property type="entry name" value="BACK"/>
    <property type="match status" value="1"/>
</dbReference>
<name>A0A0K8TLK4_TABBR</name>
<dbReference type="InterPro" id="IPR011705">
    <property type="entry name" value="BACK"/>
</dbReference>
<dbReference type="AlphaFoldDB" id="A0A0K8TLK4"/>
<reference evidence="2" key="1">
    <citation type="journal article" date="2015" name="Insect Biochem. Mol. Biol.">
        <title>An insight into the sialome of the horse fly, Tabanus bromius.</title>
        <authorList>
            <person name="Ribeiro J.M."/>
            <person name="Kazimirova M."/>
            <person name="Takac P."/>
            <person name="Andersen J.F."/>
            <person name="Francischetti I.M."/>
        </authorList>
    </citation>
    <scope>NUCLEOTIDE SEQUENCE</scope>
</reference>
<dbReference type="EMBL" id="GDAI01002803">
    <property type="protein sequence ID" value="JAI14800.1"/>
    <property type="molecule type" value="mRNA"/>
</dbReference>
<proteinExistence type="evidence at transcript level"/>
<protein>
    <recommendedName>
        <fullName evidence="1">BTB domain-containing protein</fullName>
    </recommendedName>
</protein>
<dbReference type="SUPFAM" id="SSF54695">
    <property type="entry name" value="POZ domain"/>
    <property type="match status" value="1"/>
</dbReference>
<dbReference type="CDD" id="cd18186">
    <property type="entry name" value="BTB_POZ_ZBTB_KLHL-like"/>
    <property type="match status" value="1"/>
</dbReference>
<dbReference type="Gene3D" id="1.25.40.420">
    <property type="match status" value="1"/>
</dbReference>
<dbReference type="SMART" id="SM00225">
    <property type="entry name" value="BTB"/>
    <property type="match status" value="1"/>
</dbReference>
<evidence type="ECO:0000259" key="1">
    <source>
        <dbReference type="PROSITE" id="PS50097"/>
    </source>
</evidence>
<dbReference type="PANTHER" id="PTHR45632:SF17">
    <property type="entry name" value="KELCH-LIKE PROTEIN 31"/>
    <property type="match status" value="1"/>
</dbReference>
<organism evidence="2">
    <name type="scientific">Tabanus bromius</name>
    <name type="common">Band-eyed brown horse fly</name>
    <dbReference type="NCBI Taxonomy" id="304241"/>
    <lineage>
        <taxon>Eukaryota</taxon>
        <taxon>Metazoa</taxon>
        <taxon>Ecdysozoa</taxon>
        <taxon>Arthropoda</taxon>
        <taxon>Hexapoda</taxon>
        <taxon>Insecta</taxon>
        <taxon>Pterygota</taxon>
        <taxon>Neoptera</taxon>
        <taxon>Endopterygota</taxon>
        <taxon>Diptera</taxon>
        <taxon>Brachycera</taxon>
        <taxon>Tabanomorpha</taxon>
        <taxon>Tabanoidea</taxon>
        <taxon>Tabanidae</taxon>
        <taxon>Tabanus</taxon>
    </lineage>
</organism>
<dbReference type="Gene3D" id="3.30.710.10">
    <property type="entry name" value="Potassium Channel Kv1.1, Chain A"/>
    <property type="match status" value="1"/>
</dbReference>
<dbReference type="InterPro" id="IPR011333">
    <property type="entry name" value="SKP1/BTB/POZ_sf"/>
</dbReference>
<accession>A0A0K8TLK4</accession>
<evidence type="ECO:0000313" key="2">
    <source>
        <dbReference type="EMBL" id="JAI14800.1"/>
    </source>
</evidence>
<dbReference type="InterPro" id="IPR000210">
    <property type="entry name" value="BTB/POZ_dom"/>
</dbReference>
<feature type="non-terminal residue" evidence="2">
    <location>
        <position position="225"/>
    </location>
</feature>
<dbReference type="Pfam" id="PF00651">
    <property type="entry name" value="BTB"/>
    <property type="match status" value="1"/>
</dbReference>
<sequence>DTSPFTDTDMVFLENCFEKIKAMKESQEQCDVTLVVGGTEFRVHRVALVGASEYFRKLFDEKYAKELQDRFVLNDCEADTMSVILDFIYSGILNVDDFNFAEILHLCDYFGIELAKEVCAEYAIENVSSDNCVEIYILGDIYGLPEICRYAKTTIMSNLEAISGTEAFFELPIRHIEDIFTKPLGCHDKELLYRVVIRWVQYDLPCRKKFLKNLLDAVEREHVSL</sequence>
<dbReference type="PANTHER" id="PTHR45632">
    <property type="entry name" value="LD33804P"/>
    <property type="match status" value="1"/>
</dbReference>
<dbReference type="SMART" id="SM00875">
    <property type="entry name" value="BACK"/>
    <property type="match status" value="1"/>
</dbReference>
<feature type="domain" description="BTB" evidence="1">
    <location>
        <begin position="30"/>
        <end position="97"/>
    </location>
</feature>
<dbReference type="PROSITE" id="PS50097">
    <property type="entry name" value="BTB"/>
    <property type="match status" value="1"/>
</dbReference>
<feature type="non-terminal residue" evidence="2">
    <location>
        <position position="1"/>
    </location>
</feature>